<dbReference type="PROSITE" id="PS00062">
    <property type="entry name" value="ALDOKETO_REDUCTASE_2"/>
    <property type="match status" value="1"/>
</dbReference>
<dbReference type="InterPro" id="IPR036812">
    <property type="entry name" value="NAD(P)_OxRdtase_dom_sf"/>
</dbReference>
<dbReference type="OrthoDB" id="2310150at2759"/>
<dbReference type="Pfam" id="PF00248">
    <property type="entry name" value="Aldo_ket_red"/>
    <property type="match status" value="1"/>
</dbReference>
<name>A0A167RRH2_CALVF</name>
<dbReference type="InterPro" id="IPR018170">
    <property type="entry name" value="Aldo/ket_reductase_CS"/>
</dbReference>
<organism evidence="3 4">
    <name type="scientific">Calocera viscosa (strain TUFC12733)</name>
    <dbReference type="NCBI Taxonomy" id="1330018"/>
    <lineage>
        <taxon>Eukaryota</taxon>
        <taxon>Fungi</taxon>
        <taxon>Dikarya</taxon>
        <taxon>Basidiomycota</taxon>
        <taxon>Agaricomycotina</taxon>
        <taxon>Dacrymycetes</taxon>
        <taxon>Dacrymycetales</taxon>
        <taxon>Dacrymycetaceae</taxon>
        <taxon>Calocera</taxon>
    </lineage>
</organism>
<dbReference type="CDD" id="cd19075">
    <property type="entry name" value="AKR_AKR7A1-5"/>
    <property type="match status" value="1"/>
</dbReference>
<dbReference type="STRING" id="1330018.A0A167RRH2"/>
<evidence type="ECO:0000313" key="4">
    <source>
        <dbReference type="Proteomes" id="UP000076738"/>
    </source>
</evidence>
<dbReference type="EMBL" id="KV417267">
    <property type="protein sequence ID" value="KZP01192.1"/>
    <property type="molecule type" value="Genomic_DNA"/>
</dbReference>
<dbReference type="PANTHER" id="PTHR43364:SF4">
    <property type="entry name" value="NAD(P)-LINKED OXIDOREDUCTASE SUPERFAMILY PROTEIN"/>
    <property type="match status" value="1"/>
</dbReference>
<dbReference type="PANTHER" id="PTHR43364">
    <property type="entry name" value="NADH-SPECIFIC METHYLGLYOXAL REDUCTASE-RELATED"/>
    <property type="match status" value="1"/>
</dbReference>
<protein>
    <submittedName>
        <fullName evidence="3">Aldo/keto reductase</fullName>
    </submittedName>
</protein>
<evidence type="ECO:0000313" key="3">
    <source>
        <dbReference type="EMBL" id="KZP01192.1"/>
    </source>
</evidence>
<dbReference type="InterPro" id="IPR050523">
    <property type="entry name" value="AKR_Detox_Biosynth"/>
</dbReference>
<evidence type="ECO:0000259" key="2">
    <source>
        <dbReference type="Pfam" id="PF00248"/>
    </source>
</evidence>
<keyword evidence="1" id="KW-0560">Oxidoreductase</keyword>
<feature type="domain" description="NADP-dependent oxidoreductase" evidence="2">
    <location>
        <begin position="6"/>
        <end position="310"/>
    </location>
</feature>
<sequence length="335" mass="37512">MLSRVPLVYGTGSFGEPGKHVTRLHTIPACQEVVDDFVKHGYNVFDCSRVYGLGTSEEFVGKLDLRGGRVDTKLFASEPGGFAPEKLRAQLNESLKALGPHKIRVLYLHAPDRATPFEDTLRELNEMYKEGLCEEIGLSNFHSWEVAEFVWLARMNGWKPPTVYQGVYNTVERMVETELIPCLRKYGLRFYGYSPLASGLLVGKILSEADVKNTDNPLWNPNLGGRIAEMRYAKYGTLIPYLRPLKEALDKHGIMLPEAAHRWLQHHSALTPQDGVVIGSSSVAQLETNIGYCEKGPLPEDVVAILDEAWKNAKSTANHYARTGGERVNLNLKRM</sequence>
<dbReference type="Gene3D" id="3.20.20.100">
    <property type="entry name" value="NADP-dependent oxidoreductase domain"/>
    <property type="match status" value="1"/>
</dbReference>
<dbReference type="AlphaFoldDB" id="A0A167RRH2"/>
<dbReference type="SUPFAM" id="SSF51430">
    <property type="entry name" value="NAD(P)-linked oxidoreductase"/>
    <property type="match status" value="1"/>
</dbReference>
<evidence type="ECO:0000256" key="1">
    <source>
        <dbReference type="ARBA" id="ARBA00023002"/>
    </source>
</evidence>
<dbReference type="InterPro" id="IPR023210">
    <property type="entry name" value="NADP_OxRdtase_dom"/>
</dbReference>
<reference evidence="3 4" key="1">
    <citation type="journal article" date="2016" name="Mol. Biol. Evol.">
        <title>Comparative Genomics of Early-Diverging Mushroom-Forming Fungi Provides Insights into the Origins of Lignocellulose Decay Capabilities.</title>
        <authorList>
            <person name="Nagy L.G."/>
            <person name="Riley R."/>
            <person name="Tritt A."/>
            <person name="Adam C."/>
            <person name="Daum C."/>
            <person name="Floudas D."/>
            <person name="Sun H."/>
            <person name="Yadav J.S."/>
            <person name="Pangilinan J."/>
            <person name="Larsson K.H."/>
            <person name="Matsuura K."/>
            <person name="Barry K."/>
            <person name="Labutti K."/>
            <person name="Kuo R."/>
            <person name="Ohm R.A."/>
            <person name="Bhattacharya S.S."/>
            <person name="Shirouzu T."/>
            <person name="Yoshinaga Y."/>
            <person name="Martin F.M."/>
            <person name="Grigoriev I.V."/>
            <person name="Hibbett D.S."/>
        </authorList>
    </citation>
    <scope>NUCLEOTIDE SEQUENCE [LARGE SCALE GENOMIC DNA]</scope>
    <source>
        <strain evidence="3 4">TUFC12733</strain>
    </source>
</reference>
<accession>A0A167RRH2</accession>
<proteinExistence type="predicted"/>
<dbReference type="GO" id="GO:0016491">
    <property type="term" value="F:oxidoreductase activity"/>
    <property type="evidence" value="ECO:0007669"/>
    <property type="project" value="UniProtKB-KW"/>
</dbReference>
<keyword evidence="4" id="KW-1185">Reference proteome</keyword>
<gene>
    <name evidence="3" type="ORF">CALVIDRAFT_594703</name>
</gene>
<dbReference type="Proteomes" id="UP000076738">
    <property type="component" value="Unassembled WGS sequence"/>
</dbReference>